<proteinExistence type="predicted"/>
<dbReference type="PANTHER" id="PTHR47424:SF2">
    <property type="entry name" value="TRANSCRIPTION FACTOR DOMAIN-CONTAINING PROTEIN-RELATED"/>
    <property type="match status" value="1"/>
</dbReference>
<feature type="region of interest" description="Disordered" evidence="5">
    <location>
        <begin position="137"/>
        <end position="159"/>
    </location>
</feature>
<dbReference type="Gene3D" id="4.10.240.10">
    <property type="entry name" value="Zn(2)-C6 fungal-type DNA-binding domain"/>
    <property type="match status" value="1"/>
</dbReference>
<keyword evidence="8" id="KW-1185">Reference proteome</keyword>
<dbReference type="GO" id="GO:0000435">
    <property type="term" value="P:positive regulation of transcription from RNA polymerase II promoter by galactose"/>
    <property type="evidence" value="ECO:0007669"/>
    <property type="project" value="TreeGrafter"/>
</dbReference>
<dbReference type="EMBL" id="MU003699">
    <property type="protein sequence ID" value="KAF2810775.1"/>
    <property type="molecule type" value="Genomic_DNA"/>
</dbReference>
<dbReference type="InterPro" id="IPR036864">
    <property type="entry name" value="Zn2-C6_fun-type_DNA-bd_sf"/>
</dbReference>
<dbReference type="GeneID" id="54463740"/>
<dbReference type="GO" id="GO:0005634">
    <property type="term" value="C:nucleus"/>
    <property type="evidence" value="ECO:0007669"/>
    <property type="project" value="TreeGrafter"/>
</dbReference>
<dbReference type="OrthoDB" id="3364175at2759"/>
<dbReference type="CDD" id="cd00067">
    <property type="entry name" value="GAL4"/>
    <property type="match status" value="1"/>
</dbReference>
<dbReference type="PANTHER" id="PTHR47424">
    <property type="entry name" value="REGULATORY PROTEIN GAL4"/>
    <property type="match status" value="1"/>
</dbReference>
<dbReference type="Proteomes" id="UP000504636">
    <property type="component" value="Unplaced"/>
</dbReference>
<evidence type="ECO:0000256" key="2">
    <source>
        <dbReference type="ARBA" id="ARBA00023015"/>
    </source>
</evidence>
<evidence type="ECO:0000256" key="5">
    <source>
        <dbReference type="SAM" id="MobiDB-lite"/>
    </source>
</evidence>
<organism evidence="7">
    <name type="scientific">Mytilinidion resinicola</name>
    <dbReference type="NCBI Taxonomy" id="574789"/>
    <lineage>
        <taxon>Eukaryota</taxon>
        <taxon>Fungi</taxon>
        <taxon>Dikarya</taxon>
        <taxon>Ascomycota</taxon>
        <taxon>Pezizomycotina</taxon>
        <taxon>Dothideomycetes</taxon>
        <taxon>Pleosporomycetidae</taxon>
        <taxon>Mytilinidiales</taxon>
        <taxon>Mytilinidiaceae</taxon>
        <taxon>Mytilinidion</taxon>
    </lineage>
</organism>
<dbReference type="GO" id="GO:0008270">
    <property type="term" value="F:zinc ion binding"/>
    <property type="evidence" value="ECO:0007669"/>
    <property type="project" value="InterPro"/>
</dbReference>
<dbReference type="Pfam" id="PF00172">
    <property type="entry name" value="Zn_clus"/>
    <property type="match status" value="1"/>
</dbReference>
<keyword evidence="4" id="KW-0539">Nucleus</keyword>
<feature type="compositionally biased region" description="Low complexity" evidence="5">
    <location>
        <begin position="147"/>
        <end position="157"/>
    </location>
</feature>
<dbReference type="PROSITE" id="PS00463">
    <property type="entry name" value="ZN2_CY6_FUNGAL_1"/>
    <property type="match status" value="1"/>
</dbReference>
<keyword evidence="1" id="KW-0479">Metal-binding</keyword>
<dbReference type="SMART" id="SM00066">
    <property type="entry name" value="GAL4"/>
    <property type="match status" value="1"/>
</dbReference>
<evidence type="ECO:0000256" key="3">
    <source>
        <dbReference type="ARBA" id="ARBA00023163"/>
    </source>
</evidence>
<sequence>MRTNYRRATTPRKRLIVLRGPLPLPSRWLFSTLMAALNDDTSRWIEAESSEETAFAELACRECRRRKSKCNRAIPLCSLCINFRRRCIYEKQTKTPLTRRHLTEVEGELARTKALLESLSRGSSNNSFHVGSYQSTRSAIARHRPSSSRQTPSSESTKAQALILETTPASGDFDWDERTGRQNGDRSSLSQLEPFIDAYFRLYHLSYPTIHEATLRAQFMEVILRPTTNAWQVLLYVVAAIGAYCASTQPTDIDLGLFEAAKARLSIDMLETSNLTIVQGLTLISNYLQKRNKPNSGYNYTGLVRRIAMGIGLHKEFPNWDAMPLMLEMRRRVWWGLYIFDVGAIITFSRPLDFPEGGIETEIPLNVHDSDITAGTRNMPPPAQETMVYSHLRAQSTFHLATCQIYARIISTPHPSATEMLELDDTLIQQWLLSLPQYYQEHVIQTPRNVLVHTILRCRYRNFRIPMYRPFLVRRTITRDIDRCLDNAQESIDLNANMWFEGQKPMMACWYGLYFLFQAVLTPVICLRNQPQSPAASSWLAQVTTAIHVIESMAHLNPSAQRCLGVI</sequence>
<reference evidence="7 9" key="1">
    <citation type="journal article" date="2020" name="Stud. Mycol.">
        <title>101 Dothideomycetes genomes: a test case for predicting lifestyles and emergence of pathogens.</title>
        <authorList>
            <person name="Haridas S."/>
            <person name="Albert R."/>
            <person name="Binder M."/>
            <person name="Bloem J."/>
            <person name="Labutti K."/>
            <person name="Salamov A."/>
            <person name="Andreopoulos B."/>
            <person name="Baker S."/>
            <person name="Barry K."/>
            <person name="Bills G."/>
            <person name="Bluhm B."/>
            <person name="Cannon C."/>
            <person name="Castanera R."/>
            <person name="Culley D."/>
            <person name="Daum C."/>
            <person name="Ezra D."/>
            <person name="Gonzalez J."/>
            <person name="Henrissat B."/>
            <person name="Kuo A."/>
            <person name="Liang C."/>
            <person name="Lipzen A."/>
            <person name="Lutzoni F."/>
            <person name="Magnuson J."/>
            <person name="Mondo S."/>
            <person name="Nolan M."/>
            <person name="Ohm R."/>
            <person name="Pangilinan J."/>
            <person name="Park H.-J."/>
            <person name="Ramirez L."/>
            <person name="Alfaro M."/>
            <person name="Sun H."/>
            <person name="Tritt A."/>
            <person name="Yoshinaga Y."/>
            <person name="Zwiers L.-H."/>
            <person name="Turgeon B."/>
            <person name="Goodwin S."/>
            <person name="Spatafora J."/>
            <person name="Crous P."/>
            <person name="Grigoriev I."/>
        </authorList>
    </citation>
    <scope>NUCLEOTIDE SEQUENCE</scope>
    <source>
        <strain evidence="7 9">CBS 304.34</strain>
    </source>
</reference>
<name>A0A6A6YS33_9PEZI</name>
<dbReference type="SUPFAM" id="SSF57701">
    <property type="entry name" value="Zn2/Cys6 DNA-binding domain"/>
    <property type="match status" value="1"/>
</dbReference>
<evidence type="ECO:0000259" key="6">
    <source>
        <dbReference type="PROSITE" id="PS50048"/>
    </source>
</evidence>
<dbReference type="AlphaFoldDB" id="A0A6A6YS33"/>
<dbReference type="InterPro" id="IPR001138">
    <property type="entry name" value="Zn2Cys6_DnaBD"/>
</dbReference>
<evidence type="ECO:0000313" key="9">
    <source>
        <dbReference type="RefSeq" id="XP_033577739.1"/>
    </source>
</evidence>
<dbReference type="PROSITE" id="PS50048">
    <property type="entry name" value="ZN2_CY6_FUNGAL_2"/>
    <property type="match status" value="1"/>
</dbReference>
<protein>
    <recommendedName>
        <fullName evidence="6">Zn(2)-C6 fungal-type domain-containing protein</fullName>
    </recommendedName>
</protein>
<reference evidence="9" key="2">
    <citation type="submission" date="2020-04" db="EMBL/GenBank/DDBJ databases">
        <authorList>
            <consortium name="NCBI Genome Project"/>
        </authorList>
    </citation>
    <scope>NUCLEOTIDE SEQUENCE</scope>
    <source>
        <strain evidence="9">CBS 304.34</strain>
    </source>
</reference>
<gene>
    <name evidence="7 9" type="ORF">BDZ99DRAFT_487602</name>
</gene>
<dbReference type="CDD" id="cd12148">
    <property type="entry name" value="fungal_TF_MHR"/>
    <property type="match status" value="1"/>
</dbReference>
<dbReference type="Pfam" id="PF04082">
    <property type="entry name" value="Fungal_trans"/>
    <property type="match status" value="1"/>
</dbReference>
<dbReference type="GO" id="GO:0006351">
    <property type="term" value="P:DNA-templated transcription"/>
    <property type="evidence" value="ECO:0007669"/>
    <property type="project" value="InterPro"/>
</dbReference>
<evidence type="ECO:0000256" key="4">
    <source>
        <dbReference type="ARBA" id="ARBA00023242"/>
    </source>
</evidence>
<dbReference type="SMART" id="SM00906">
    <property type="entry name" value="Fungal_trans"/>
    <property type="match status" value="1"/>
</dbReference>
<dbReference type="GO" id="GO:0000978">
    <property type="term" value="F:RNA polymerase II cis-regulatory region sequence-specific DNA binding"/>
    <property type="evidence" value="ECO:0007669"/>
    <property type="project" value="TreeGrafter"/>
</dbReference>
<evidence type="ECO:0000313" key="8">
    <source>
        <dbReference type="Proteomes" id="UP000504636"/>
    </source>
</evidence>
<keyword evidence="2" id="KW-0805">Transcription regulation</keyword>
<evidence type="ECO:0000256" key="1">
    <source>
        <dbReference type="ARBA" id="ARBA00022723"/>
    </source>
</evidence>
<dbReference type="RefSeq" id="XP_033577739.1">
    <property type="nucleotide sequence ID" value="XM_033722847.1"/>
</dbReference>
<reference evidence="9" key="3">
    <citation type="submission" date="2025-04" db="UniProtKB">
        <authorList>
            <consortium name="RefSeq"/>
        </authorList>
    </citation>
    <scope>IDENTIFICATION</scope>
    <source>
        <strain evidence="9">CBS 304.34</strain>
    </source>
</reference>
<dbReference type="InterPro" id="IPR007219">
    <property type="entry name" value="XnlR_reg_dom"/>
</dbReference>
<dbReference type="InterPro" id="IPR051127">
    <property type="entry name" value="Fungal_SecMet_Regulators"/>
</dbReference>
<evidence type="ECO:0000313" key="7">
    <source>
        <dbReference type="EMBL" id="KAF2810775.1"/>
    </source>
</evidence>
<accession>A0A6A6YS33</accession>
<keyword evidence="3" id="KW-0804">Transcription</keyword>
<feature type="domain" description="Zn(2)-C6 fungal-type" evidence="6">
    <location>
        <begin position="59"/>
        <end position="89"/>
    </location>
</feature>
<dbReference type="GO" id="GO:0000981">
    <property type="term" value="F:DNA-binding transcription factor activity, RNA polymerase II-specific"/>
    <property type="evidence" value="ECO:0007669"/>
    <property type="project" value="InterPro"/>
</dbReference>